<reference evidence="1" key="1">
    <citation type="submission" date="2023-07" db="EMBL/GenBank/DDBJ databases">
        <title>Chromosome-level genome assembly of Artemia franciscana.</title>
        <authorList>
            <person name="Jo E."/>
        </authorList>
    </citation>
    <scope>NUCLEOTIDE SEQUENCE</scope>
    <source>
        <tissue evidence="1">Whole body</tissue>
    </source>
</reference>
<organism evidence="1 2">
    <name type="scientific">Artemia franciscana</name>
    <name type="common">Brine shrimp</name>
    <name type="synonym">Artemia sanfranciscana</name>
    <dbReference type="NCBI Taxonomy" id="6661"/>
    <lineage>
        <taxon>Eukaryota</taxon>
        <taxon>Metazoa</taxon>
        <taxon>Ecdysozoa</taxon>
        <taxon>Arthropoda</taxon>
        <taxon>Crustacea</taxon>
        <taxon>Branchiopoda</taxon>
        <taxon>Anostraca</taxon>
        <taxon>Artemiidae</taxon>
        <taxon>Artemia</taxon>
    </lineage>
</organism>
<dbReference type="AlphaFoldDB" id="A0AA88H0F1"/>
<dbReference type="InterPro" id="IPR029044">
    <property type="entry name" value="Nucleotide-diphossugar_trans"/>
</dbReference>
<gene>
    <name evidence="1" type="ORF">QYM36_020090</name>
</gene>
<dbReference type="InterPro" id="IPR042465">
    <property type="entry name" value="XXLT1"/>
</dbReference>
<dbReference type="PANTHER" id="PTHR46612">
    <property type="entry name" value="XYLOSIDE XYLOSYLTRANSFERASE 1"/>
    <property type="match status" value="1"/>
</dbReference>
<dbReference type="Gene3D" id="3.90.550.10">
    <property type="entry name" value="Spore Coat Polysaccharide Biosynthesis Protein SpsA, Chain A"/>
    <property type="match status" value="1"/>
</dbReference>
<evidence type="ECO:0000313" key="1">
    <source>
        <dbReference type="EMBL" id="KAK2701245.1"/>
    </source>
</evidence>
<proteinExistence type="predicted"/>
<dbReference type="EMBL" id="JAVRJZ010006475">
    <property type="protein sequence ID" value="KAK2701245.1"/>
    <property type="molecule type" value="Genomic_DNA"/>
</dbReference>
<name>A0AA88H0F1_ARTSF</name>
<protein>
    <submittedName>
        <fullName evidence="1">Uncharacterized protein</fullName>
    </submittedName>
</protein>
<sequence>MSQNYTAIDRYRRYHDVTVHFRPIYHKIFTYEKIVVLDVDFEFRSPLDELYRHLKQMSPNQIIAVSYDQTPYYRAAFRKYRTKNLLTSIGNPSPGHQQLVAQSTKAVVTNKQKALGEALMAELKLNKLTQGSEKVPSLSLSLEP</sequence>
<dbReference type="Proteomes" id="UP001187531">
    <property type="component" value="Unassembled WGS sequence"/>
</dbReference>
<keyword evidence="2" id="KW-1185">Reference proteome</keyword>
<dbReference type="SUPFAM" id="SSF53448">
    <property type="entry name" value="Nucleotide-diphospho-sugar transferases"/>
    <property type="match status" value="1"/>
</dbReference>
<dbReference type="GO" id="GO:0016266">
    <property type="term" value="P:protein O-linked glycosylation via N-acetyl-galactosamine"/>
    <property type="evidence" value="ECO:0007669"/>
    <property type="project" value="TreeGrafter"/>
</dbReference>
<dbReference type="GO" id="GO:0005789">
    <property type="term" value="C:endoplasmic reticulum membrane"/>
    <property type="evidence" value="ECO:0007669"/>
    <property type="project" value="TreeGrafter"/>
</dbReference>
<evidence type="ECO:0000313" key="2">
    <source>
        <dbReference type="Proteomes" id="UP001187531"/>
    </source>
</evidence>
<dbReference type="GO" id="GO:0140560">
    <property type="term" value="F:xylosyl alpha-1,3-xylosyltransferase activity"/>
    <property type="evidence" value="ECO:0007669"/>
    <property type="project" value="TreeGrafter"/>
</dbReference>
<comment type="caution">
    <text evidence="1">The sequence shown here is derived from an EMBL/GenBank/DDBJ whole genome shotgun (WGS) entry which is preliminary data.</text>
</comment>
<accession>A0AA88H0F1</accession>
<dbReference type="PANTHER" id="PTHR46612:SF1">
    <property type="entry name" value="XYLOSIDE XYLOSYLTRANSFERASE 1"/>
    <property type="match status" value="1"/>
</dbReference>